<dbReference type="Proteomes" id="UP000042738">
    <property type="component" value="Plasmid pSsAf2.3-2"/>
</dbReference>
<keyword evidence="1" id="KW-0813">Transport</keyword>
<evidence type="ECO:0000256" key="7">
    <source>
        <dbReference type="ARBA" id="ARBA00022989"/>
    </source>
</evidence>
<feature type="transmembrane region" description="Helical" evidence="9">
    <location>
        <begin position="232"/>
        <end position="249"/>
    </location>
</feature>
<dbReference type="RefSeq" id="WP_040264756.1">
    <property type="nucleotide sequence ID" value="NZ_CP050857.1"/>
</dbReference>
<dbReference type="PANTHER" id="PTHR30578">
    <property type="entry name" value="ELECTRON TRANSPORT COMPLEX PROTEIN RNFD"/>
    <property type="match status" value="1"/>
</dbReference>
<dbReference type="PANTHER" id="PTHR30578:SF1">
    <property type="entry name" value="NA(+)-TRANSLOCATING NADH-QUINONE REDUCTASE SUBUNIT B"/>
    <property type="match status" value="1"/>
</dbReference>
<dbReference type="InterPro" id="IPR004338">
    <property type="entry name" value="NqrB/RnfD"/>
</dbReference>
<feature type="transmembrane region" description="Helical" evidence="9">
    <location>
        <begin position="191"/>
        <end position="212"/>
    </location>
</feature>
<accession>A0A7D5NPP3</accession>
<geneLocation type="plasmid" evidence="10 11">
    <name>pSsAf2.3-2</name>
</geneLocation>
<dbReference type="Pfam" id="PF03116">
    <property type="entry name" value="NQR2_RnfD_RnfE"/>
    <property type="match status" value="1"/>
</dbReference>
<evidence type="ECO:0000313" key="10">
    <source>
        <dbReference type="EMBL" id="QLH64582.1"/>
    </source>
</evidence>
<evidence type="ECO:0000256" key="2">
    <source>
        <dbReference type="ARBA" id="ARBA00022553"/>
    </source>
</evidence>
<proteinExistence type="predicted"/>
<keyword evidence="4" id="KW-0288">FMN</keyword>
<evidence type="ECO:0000256" key="5">
    <source>
        <dbReference type="ARBA" id="ARBA00022692"/>
    </source>
</evidence>
<dbReference type="GO" id="GO:0005886">
    <property type="term" value="C:plasma membrane"/>
    <property type="evidence" value="ECO:0007669"/>
    <property type="project" value="TreeGrafter"/>
</dbReference>
<keyword evidence="5 9" id="KW-0812">Transmembrane</keyword>
<keyword evidence="3" id="KW-0285">Flavoprotein</keyword>
<keyword evidence="8 9" id="KW-0472">Membrane</keyword>
<gene>
    <name evidence="10" type="ORF">SYMBAF_17400</name>
</gene>
<dbReference type="GO" id="GO:0055085">
    <property type="term" value="P:transmembrane transport"/>
    <property type="evidence" value="ECO:0007669"/>
    <property type="project" value="InterPro"/>
</dbReference>
<evidence type="ECO:0000256" key="8">
    <source>
        <dbReference type="ARBA" id="ARBA00023136"/>
    </source>
</evidence>
<feature type="transmembrane region" description="Helical" evidence="9">
    <location>
        <begin position="45"/>
        <end position="62"/>
    </location>
</feature>
<feature type="transmembrane region" description="Helical" evidence="9">
    <location>
        <begin position="285"/>
        <end position="303"/>
    </location>
</feature>
<evidence type="ECO:0000256" key="3">
    <source>
        <dbReference type="ARBA" id="ARBA00022630"/>
    </source>
</evidence>
<feature type="transmembrane region" description="Helical" evidence="9">
    <location>
        <begin position="114"/>
        <end position="133"/>
    </location>
</feature>
<sequence length="313" mass="33850">MHKKHILIFLLSISAVLVCGFSGIYHSAAESPGHSLLRYVSGQMVPFLCAIVLGTVLSVMILRCAGMTSNRNNLICCGLIIAAITPLSTPFWLIVLATTGGFIFSRMTFRAGGITHSLNAAVSARLIVFFFMLPHLVQGINLAGTDGWSGATPLQARKICQAIQHPCIAYPLSELFAGHWNGAPGEVPKTAIMVAAIVLLLSGLIRLSPMLWGMLGFCLVWCICKGGEADVLLQQLLMGSFIFALVFMLRNHFTGQLPVGYQCVHAFIYGALCVLFRIYGPFAEGTLLSLIAAQLMTGVLLVSHRRIMRISDP</sequence>
<feature type="transmembrane region" description="Helical" evidence="9">
    <location>
        <begin position="74"/>
        <end position="94"/>
    </location>
</feature>
<evidence type="ECO:0000313" key="11">
    <source>
        <dbReference type="Proteomes" id="UP000042738"/>
    </source>
</evidence>
<evidence type="ECO:0000256" key="9">
    <source>
        <dbReference type="SAM" id="Phobius"/>
    </source>
</evidence>
<keyword evidence="7 9" id="KW-1133">Transmembrane helix</keyword>
<dbReference type="AlphaFoldDB" id="A0A7D5NPP3"/>
<keyword evidence="10" id="KW-0614">Plasmid</keyword>
<organism evidence="10 11">
    <name type="scientific">Serratia symbiotica</name>
    <dbReference type="NCBI Taxonomy" id="138074"/>
    <lineage>
        <taxon>Bacteria</taxon>
        <taxon>Pseudomonadati</taxon>
        <taxon>Pseudomonadota</taxon>
        <taxon>Gammaproteobacteria</taxon>
        <taxon>Enterobacterales</taxon>
        <taxon>Yersiniaceae</taxon>
        <taxon>Serratia</taxon>
    </lineage>
</organism>
<feature type="transmembrane region" description="Helical" evidence="9">
    <location>
        <begin position="261"/>
        <end position="279"/>
    </location>
</feature>
<name>A0A7D5NPP3_9GAMM</name>
<reference evidence="10 11" key="1">
    <citation type="journal article" date="2014" name="Genome Announc.">
        <title>Whole-Genome Sequence of Serratia symbiotica Strain CWBI-2.3T, a Free-Living Symbiont of the Black Bean Aphid Aphis fabae.</title>
        <authorList>
            <person name="Foray V."/>
            <person name="Grigorescu A.S."/>
            <person name="Sabri A."/>
            <person name="Haubruge E."/>
            <person name="Lognay G."/>
            <person name="Francis F."/>
            <person name="Fauconnier M.L."/>
            <person name="Hance T."/>
            <person name="Thonart P."/>
        </authorList>
    </citation>
    <scope>NUCLEOTIDE SEQUENCE [LARGE SCALE GENOMIC DNA]</scope>
    <source>
        <strain evidence="10">CWBI-2.3</strain>
        <plasmid evidence="10 11">pSsAf2.3-2</plasmid>
    </source>
</reference>
<protein>
    <submittedName>
        <fullName evidence="10">RnfABCDGE type electron transport complex subunit D</fullName>
    </submittedName>
</protein>
<evidence type="ECO:0000256" key="1">
    <source>
        <dbReference type="ARBA" id="ARBA00022448"/>
    </source>
</evidence>
<dbReference type="EMBL" id="CP050857">
    <property type="protein sequence ID" value="QLH64582.1"/>
    <property type="molecule type" value="Genomic_DNA"/>
</dbReference>
<evidence type="ECO:0000256" key="6">
    <source>
        <dbReference type="ARBA" id="ARBA00022967"/>
    </source>
</evidence>
<keyword evidence="6" id="KW-1278">Translocase</keyword>
<evidence type="ECO:0000256" key="4">
    <source>
        <dbReference type="ARBA" id="ARBA00022643"/>
    </source>
</evidence>
<keyword evidence="2" id="KW-0597">Phosphoprotein</keyword>
<dbReference type="GeneID" id="93738250"/>